<comment type="similarity">
    <text evidence="1">Belongs to the methyltransferase superfamily.</text>
</comment>
<evidence type="ECO:0000256" key="2">
    <source>
        <dbReference type="ARBA" id="ARBA00022603"/>
    </source>
</evidence>
<dbReference type="SUPFAM" id="SSF53335">
    <property type="entry name" value="S-adenosyl-L-methionine-dependent methyltransferases"/>
    <property type="match status" value="1"/>
</dbReference>
<evidence type="ECO:0000256" key="3">
    <source>
        <dbReference type="ARBA" id="ARBA00022679"/>
    </source>
</evidence>
<dbReference type="Gene3D" id="3.40.50.150">
    <property type="entry name" value="Vaccinia Virus protein VP39"/>
    <property type="match status" value="1"/>
</dbReference>
<evidence type="ECO:0000313" key="5">
    <source>
        <dbReference type="EMBL" id="OTA01900.1"/>
    </source>
</evidence>
<accession>A0A2H2ZEW9</accession>
<evidence type="ECO:0000313" key="6">
    <source>
        <dbReference type="Proteomes" id="UP000219286"/>
    </source>
</evidence>
<dbReference type="Proteomes" id="UP000219286">
    <property type="component" value="Unassembled WGS sequence"/>
</dbReference>
<dbReference type="GO" id="GO:0032259">
    <property type="term" value="P:methylation"/>
    <property type="evidence" value="ECO:0007669"/>
    <property type="project" value="UniProtKB-KW"/>
</dbReference>
<protein>
    <recommendedName>
        <fullName evidence="4">Methyltransferase domain-containing protein</fullName>
    </recommendedName>
</protein>
<comment type="caution">
    <text evidence="5">The sequence shown here is derived from an EMBL/GenBank/DDBJ whole genome shotgun (WGS) entry which is preliminary data.</text>
</comment>
<dbReference type="AlphaFoldDB" id="A0A2H2ZEW9"/>
<dbReference type="EMBL" id="LFMI01000252">
    <property type="protein sequence ID" value="OTA01900.1"/>
    <property type="molecule type" value="Genomic_DNA"/>
</dbReference>
<evidence type="ECO:0000259" key="4">
    <source>
        <dbReference type="Pfam" id="PF13847"/>
    </source>
</evidence>
<evidence type="ECO:0000256" key="1">
    <source>
        <dbReference type="ARBA" id="ARBA00008361"/>
    </source>
</evidence>
<gene>
    <name evidence="5" type="ORF">A9Z42_0022440</name>
</gene>
<proteinExistence type="inferred from homology"/>
<dbReference type="Pfam" id="PF13847">
    <property type="entry name" value="Methyltransf_31"/>
    <property type="match status" value="1"/>
</dbReference>
<dbReference type="GO" id="GO:0008168">
    <property type="term" value="F:methyltransferase activity"/>
    <property type="evidence" value="ECO:0007669"/>
    <property type="project" value="UniProtKB-KW"/>
</dbReference>
<dbReference type="InterPro" id="IPR051419">
    <property type="entry name" value="Lys/N-term_MeTrsfase_sf"/>
</dbReference>
<keyword evidence="2" id="KW-0489">Methyltransferase</keyword>
<keyword evidence="6" id="KW-1185">Reference proteome</keyword>
<dbReference type="PANTHER" id="PTHR12176:SF80">
    <property type="entry name" value="EEF1A LYSINE METHYLTRANSFERASE 4"/>
    <property type="match status" value="1"/>
</dbReference>
<dbReference type="InterPro" id="IPR025714">
    <property type="entry name" value="Methyltranfer_dom"/>
</dbReference>
<keyword evidence="3" id="KW-0808">Transferase</keyword>
<feature type="domain" description="Methyltransferase" evidence="4">
    <location>
        <begin position="58"/>
        <end position="176"/>
    </location>
</feature>
<dbReference type="PANTHER" id="PTHR12176">
    <property type="entry name" value="SAM-DEPENDENT METHYLTRANSFERASE SUPERFAMILY PROTEIN"/>
    <property type="match status" value="1"/>
</dbReference>
<dbReference type="CDD" id="cd02440">
    <property type="entry name" value="AdoMet_MTases"/>
    <property type="match status" value="1"/>
</dbReference>
<dbReference type="InterPro" id="IPR029063">
    <property type="entry name" value="SAM-dependent_MTases_sf"/>
</dbReference>
<name>A0A2H2ZEW9_TRIPA</name>
<sequence>MASKKGDEALATPEYWDDYYIKPDGDHEWFRTYKQLKPFLAQHLFNREGLQPKDNPLILHPGSGESEIPRLLAQEGYKRQLCFDFSDVAVKNMRKQLEEDPVEGMEYIFMNAFTMDKVSDKSVDVAFDKGMMDALIHGDPWNPPKDVRENTRKYQEQLHRVLKDDGVFLYITFRQRHFIEPLLMPKDLEPLWDLQMTALVGNDGSFGYFGWVIRKKGAPVRQLIEVPSETKPDNQEA</sequence>
<organism evidence="5 6">
    <name type="scientific">Trichoderma parareesei</name>
    <name type="common">Filamentous fungus</name>
    <dbReference type="NCBI Taxonomy" id="858221"/>
    <lineage>
        <taxon>Eukaryota</taxon>
        <taxon>Fungi</taxon>
        <taxon>Dikarya</taxon>
        <taxon>Ascomycota</taxon>
        <taxon>Pezizomycotina</taxon>
        <taxon>Sordariomycetes</taxon>
        <taxon>Hypocreomycetidae</taxon>
        <taxon>Hypocreales</taxon>
        <taxon>Hypocreaceae</taxon>
        <taxon>Trichoderma</taxon>
    </lineage>
</organism>
<dbReference type="OrthoDB" id="411785at2759"/>
<reference evidence="5 6" key="1">
    <citation type="journal article" date="2015" name="Genome Announc.">
        <title>Genome sequence and annotation of Trichoderma parareesei, the ancestor of the cellulase producer Trichoderma reesei.</title>
        <authorList>
            <person name="Yang D."/>
            <person name="Pomraning K."/>
            <person name="Kopchinskiy A."/>
            <person name="Karimi Aghcheh R."/>
            <person name="Atanasova L."/>
            <person name="Chenthamara K."/>
            <person name="Baker S.E."/>
            <person name="Zhang R."/>
            <person name="Shen Q."/>
            <person name="Freitag M."/>
            <person name="Kubicek C.P."/>
            <person name="Druzhinina I.S."/>
        </authorList>
    </citation>
    <scope>NUCLEOTIDE SEQUENCE [LARGE SCALE GENOMIC DNA]</scope>
    <source>
        <strain evidence="5 6">CBS 125925</strain>
    </source>
</reference>